<gene>
    <name evidence="2" type="ORF">IEQ34_006669</name>
</gene>
<organism evidence="2 3">
    <name type="scientific">Dendrobium chrysotoxum</name>
    <name type="common">Orchid</name>
    <dbReference type="NCBI Taxonomy" id="161865"/>
    <lineage>
        <taxon>Eukaryota</taxon>
        <taxon>Viridiplantae</taxon>
        <taxon>Streptophyta</taxon>
        <taxon>Embryophyta</taxon>
        <taxon>Tracheophyta</taxon>
        <taxon>Spermatophyta</taxon>
        <taxon>Magnoliopsida</taxon>
        <taxon>Liliopsida</taxon>
        <taxon>Asparagales</taxon>
        <taxon>Orchidaceae</taxon>
        <taxon>Epidendroideae</taxon>
        <taxon>Malaxideae</taxon>
        <taxon>Dendrobiinae</taxon>
        <taxon>Dendrobium</taxon>
    </lineage>
</organism>
<evidence type="ECO:0000313" key="3">
    <source>
        <dbReference type="Proteomes" id="UP000775213"/>
    </source>
</evidence>
<sequence>MKVTSRSARRKKAKRFWFRILKKEKKVIVSEISEGDNQKKAPKYANDDQNTDADKEIVRVVVPPGHIHFESSDACRVRSDEPQVKFYPTSY</sequence>
<evidence type="ECO:0000256" key="1">
    <source>
        <dbReference type="SAM" id="MobiDB-lite"/>
    </source>
</evidence>
<name>A0AAV7H8J9_DENCH</name>
<dbReference type="Proteomes" id="UP000775213">
    <property type="component" value="Unassembled WGS sequence"/>
</dbReference>
<reference evidence="2 3" key="1">
    <citation type="journal article" date="2021" name="Hortic Res">
        <title>Chromosome-scale assembly of the Dendrobium chrysotoxum genome enhances the understanding of orchid evolution.</title>
        <authorList>
            <person name="Zhang Y."/>
            <person name="Zhang G.Q."/>
            <person name="Zhang D."/>
            <person name="Liu X.D."/>
            <person name="Xu X.Y."/>
            <person name="Sun W.H."/>
            <person name="Yu X."/>
            <person name="Zhu X."/>
            <person name="Wang Z.W."/>
            <person name="Zhao X."/>
            <person name="Zhong W.Y."/>
            <person name="Chen H."/>
            <person name="Yin W.L."/>
            <person name="Huang T."/>
            <person name="Niu S.C."/>
            <person name="Liu Z.J."/>
        </authorList>
    </citation>
    <scope>NUCLEOTIDE SEQUENCE [LARGE SCALE GENOMIC DNA]</scope>
    <source>
        <strain evidence="2">Lindl</strain>
    </source>
</reference>
<proteinExistence type="predicted"/>
<dbReference type="AlphaFoldDB" id="A0AAV7H8J9"/>
<keyword evidence="3" id="KW-1185">Reference proteome</keyword>
<comment type="caution">
    <text evidence="2">The sequence shown here is derived from an EMBL/GenBank/DDBJ whole genome shotgun (WGS) entry which is preliminary data.</text>
</comment>
<dbReference type="EMBL" id="JAGFBR010000007">
    <property type="protein sequence ID" value="KAH0463883.1"/>
    <property type="molecule type" value="Genomic_DNA"/>
</dbReference>
<feature type="region of interest" description="Disordered" evidence="1">
    <location>
        <begin position="33"/>
        <end position="54"/>
    </location>
</feature>
<accession>A0AAV7H8J9</accession>
<protein>
    <submittedName>
        <fullName evidence="2">Uncharacterized protein</fullName>
    </submittedName>
</protein>
<evidence type="ECO:0000313" key="2">
    <source>
        <dbReference type="EMBL" id="KAH0463883.1"/>
    </source>
</evidence>